<evidence type="ECO:0000313" key="2">
    <source>
        <dbReference type="EMBL" id="OCH95709.1"/>
    </source>
</evidence>
<feature type="region of interest" description="Disordered" evidence="1">
    <location>
        <begin position="193"/>
        <end position="218"/>
    </location>
</feature>
<proteinExistence type="predicted"/>
<evidence type="ECO:0000256" key="1">
    <source>
        <dbReference type="SAM" id="MobiDB-lite"/>
    </source>
</evidence>
<evidence type="ECO:0000313" key="3">
    <source>
        <dbReference type="Proteomes" id="UP000250043"/>
    </source>
</evidence>
<keyword evidence="3" id="KW-1185">Reference proteome</keyword>
<gene>
    <name evidence="2" type="ORF">OBBRIDRAFT_498768</name>
</gene>
<sequence>MSTRPRPILKRESPLIEPTLIALPFAACPTILSPHVHFPPTPRISSQHPAHSPRTYDRAPIVVSPNVCQLPQRGARTLYSPPTHFEVEKRGRSRSRGPDVKGSYFHPRAYEACKPEPLGDAPPSLDTSMPMPPSLVQDLSPSDESDESVTTPPDSMAVAAVSASLLLPFCYNHKSESFAVQAHSATDSAHSLSLSHHRKLAEGKRKQQRPGLARMDDRKLGGGSLVTWDEGCLGGF</sequence>
<protein>
    <submittedName>
        <fullName evidence="2">Uncharacterized protein</fullName>
    </submittedName>
</protein>
<organism evidence="2 3">
    <name type="scientific">Obba rivulosa</name>
    <dbReference type="NCBI Taxonomy" id="1052685"/>
    <lineage>
        <taxon>Eukaryota</taxon>
        <taxon>Fungi</taxon>
        <taxon>Dikarya</taxon>
        <taxon>Basidiomycota</taxon>
        <taxon>Agaricomycotina</taxon>
        <taxon>Agaricomycetes</taxon>
        <taxon>Polyporales</taxon>
        <taxon>Gelatoporiaceae</taxon>
        <taxon>Obba</taxon>
    </lineage>
</organism>
<dbReference type="AlphaFoldDB" id="A0A8E2DTT4"/>
<reference evidence="2 3" key="1">
    <citation type="submission" date="2016-07" db="EMBL/GenBank/DDBJ databases">
        <title>Draft genome of the white-rot fungus Obba rivulosa 3A-2.</title>
        <authorList>
            <consortium name="DOE Joint Genome Institute"/>
            <person name="Miettinen O."/>
            <person name="Riley R."/>
            <person name="Acob R."/>
            <person name="Barry K."/>
            <person name="Cullen D."/>
            <person name="De Vries R."/>
            <person name="Hainaut M."/>
            <person name="Hatakka A."/>
            <person name="Henrissat B."/>
            <person name="Hilden K."/>
            <person name="Kuo R."/>
            <person name="Labutti K."/>
            <person name="Lipzen A."/>
            <person name="Makela M.R."/>
            <person name="Sandor L."/>
            <person name="Spatafora J.W."/>
            <person name="Grigoriev I.V."/>
            <person name="Hibbett D.S."/>
        </authorList>
    </citation>
    <scope>NUCLEOTIDE SEQUENCE [LARGE SCALE GENOMIC DNA]</scope>
    <source>
        <strain evidence="2 3">3A-2</strain>
    </source>
</reference>
<name>A0A8E2DTT4_9APHY</name>
<feature type="region of interest" description="Disordered" evidence="1">
    <location>
        <begin position="111"/>
        <end position="152"/>
    </location>
</feature>
<dbReference type="Proteomes" id="UP000250043">
    <property type="component" value="Unassembled WGS sequence"/>
</dbReference>
<accession>A0A8E2DTT4</accession>
<dbReference type="EMBL" id="KV722334">
    <property type="protein sequence ID" value="OCH95709.1"/>
    <property type="molecule type" value="Genomic_DNA"/>
</dbReference>
<dbReference type="OrthoDB" id="3204502at2759"/>